<dbReference type="InterPro" id="IPR011009">
    <property type="entry name" value="Kinase-like_dom_sf"/>
</dbReference>
<keyword evidence="3" id="KW-0808">Transferase</keyword>
<feature type="domain" description="Protein kinase" evidence="1">
    <location>
        <begin position="1"/>
        <end position="229"/>
    </location>
</feature>
<evidence type="ECO:0000313" key="3">
    <source>
        <dbReference type="EMBL" id="KAK2196752.1"/>
    </source>
</evidence>
<dbReference type="AlphaFoldDB" id="A0AAD9UPC6"/>
<keyword evidence="4" id="KW-1185">Reference proteome</keyword>
<dbReference type="InterPro" id="IPR035969">
    <property type="entry name" value="Rab-GAP_TBC_sf"/>
</dbReference>
<dbReference type="PROSITE" id="PS50086">
    <property type="entry name" value="TBC_RABGAP"/>
    <property type="match status" value="1"/>
</dbReference>
<dbReference type="RefSeq" id="XP_067803594.1">
    <property type="nucleotide sequence ID" value="XM_067947030.1"/>
</dbReference>
<evidence type="ECO:0000313" key="4">
    <source>
        <dbReference type="Proteomes" id="UP001214638"/>
    </source>
</evidence>
<dbReference type="InterPro" id="IPR000719">
    <property type="entry name" value="Prot_kinase_dom"/>
</dbReference>
<accession>A0AAD9UPC6</accession>
<evidence type="ECO:0000259" key="1">
    <source>
        <dbReference type="PROSITE" id="PS50011"/>
    </source>
</evidence>
<dbReference type="InterPro" id="IPR000195">
    <property type="entry name" value="Rab-GAP-TBC_dom"/>
</dbReference>
<feature type="domain" description="Rab-GAP TBC" evidence="2">
    <location>
        <begin position="385"/>
        <end position="530"/>
    </location>
</feature>
<gene>
    <name evidence="3" type="ORF">BdWA1_002001</name>
</gene>
<evidence type="ECO:0000259" key="2">
    <source>
        <dbReference type="PROSITE" id="PS50086"/>
    </source>
</evidence>
<dbReference type="Gene3D" id="1.10.510.10">
    <property type="entry name" value="Transferase(Phosphotransferase) domain 1"/>
    <property type="match status" value="1"/>
</dbReference>
<name>A0AAD9UPC6_9APIC</name>
<comment type="caution">
    <text evidence="3">The sequence shown here is derived from an EMBL/GenBank/DDBJ whole genome shotgun (WGS) entry which is preliminary data.</text>
</comment>
<dbReference type="GeneID" id="94336299"/>
<dbReference type="Proteomes" id="UP001214638">
    <property type="component" value="Unassembled WGS sequence"/>
</dbReference>
<protein>
    <submittedName>
        <fullName evidence="3">Bifunctional Protein kinase-like domain superfamily/Protein kinase domain/Rab-GTPase-TBC domain/Rab-GTPase-TBC domain superfamily</fullName>
    </submittedName>
</protein>
<keyword evidence="3" id="KW-0418">Kinase</keyword>
<dbReference type="SUPFAM" id="SSF47923">
    <property type="entry name" value="Ypt/Rab-GAP domain of gyp1p"/>
    <property type="match status" value="1"/>
</dbReference>
<proteinExistence type="predicted"/>
<dbReference type="PROSITE" id="PS50011">
    <property type="entry name" value="PROTEIN_KINASE_DOM"/>
    <property type="match status" value="1"/>
</dbReference>
<organism evidence="3 4">
    <name type="scientific">Babesia duncani</name>
    <dbReference type="NCBI Taxonomy" id="323732"/>
    <lineage>
        <taxon>Eukaryota</taxon>
        <taxon>Sar</taxon>
        <taxon>Alveolata</taxon>
        <taxon>Apicomplexa</taxon>
        <taxon>Aconoidasida</taxon>
        <taxon>Piroplasmida</taxon>
        <taxon>Babesiidae</taxon>
        <taxon>Babesia</taxon>
    </lineage>
</organism>
<dbReference type="GO" id="GO:0005524">
    <property type="term" value="F:ATP binding"/>
    <property type="evidence" value="ECO:0007669"/>
    <property type="project" value="InterPro"/>
</dbReference>
<dbReference type="GO" id="GO:0004672">
    <property type="term" value="F:protein kinase activity"/>
    <property type="evidence" value="ECO:0007669"/>
    <property type="project" value="InterPro"/>
</dbReference>
<sequence>MVSTVIGSDDDAMSAIQISDPNVLVYMSPQVVLNVNPNASTSHWFKNDVWSIGVCMLQVLRAMFGHSVLKVDFDAHDAMVLVSSLACLVESESILGINLKRMFIEAVSDDVEDIGLKEACNLVGKGLTPEDLVPGAYDDVTSARCLQSVGGLMSNVVAGISKDDVKGIEFHRGVSLLLDFLTGSSLFDHIVHSNEPGVTNLVEMAHKCLYIDENKRPSMLDLVTMHNSLEHASANNELERPRANRPGWRCTLYNQGGIFKDAKSEEADEIHYYYKLLGYNILDCIHVGIPRPRWIHLQRGNDINAHPNTICDDYSRGIIDLDFVKECIKQADLFPLVIEHQLRPTCVYARQCSFVYQWLRISRFKRFLQNVPETRDQIILESSIDVPPLLRRYIWCVNLNIFETVLYQPKSGPIIEAQRVIEGYENDFLYNQESLEAISRLVTTLQGSESFPVAIYFICIPLYLLFKQEELVYTVMNVVFFKYLKEYYLPSGSFVQADLIEFTTLLNFLDPLVASHLRQIGLIGSIVDDF</sequence>
<dbReference type="SUPFAM" id="SSF56112">
    <property type="entry name" value="Protein kinase-like (PK-like)"/>
    <property type="match status" value="1"/>
</dbReference>
<dbReference type="EMBL" id="JALLKP010000002">
    <property type="protein sequence ID" value="KAK2196752.1"/>
    <property type="molecule type" value="Genomic_DNA"/>
</dbReference>
<reference evidence="3" key="1">
    <citation type="journal article" date="2023" name="Nat. Microbiol.">
        <title>Babesia duncani multi-omics identifies virulence factors and drug targets.</title>
        <authorList>
            <person name="Singh P."/>
            <person name="Lonardi S."/>
            <person name="Liang Q."/>
            <person name="Vydyam P."/>
            <person name="Khabirova E."/>
            <person name="Fang T."/>
            <person name="Gihaz S."/>
            <person name="Thekkiniath J."/>
            <person name="Munshi M."/>
            <person name="Abel S."/>
            <person name="Ciampossin L."/>
            <person name="Batugedara G."/>
            <person name="Gupta M."/>
            <person name="Lu X.M."/>
            <person name="Lenz T."/>
            <person name="Chakravarty S."/>
            <person name="Cornillot E."/>
            <person name="Hu Y."/>
            <person name="Ma W."/>
            <person name="Gonzalez L.M."/>
            <person name="Sanchez S."/>
            <person name="Estrada K."/>
            <person name="Sanchez-Flores A."/>
            <person name="Montero E."/>
            <person name="Harb O.S."/>
            <person name="Le Roch K.G."/>
            <person name="Mamoun C.B."/>
        </authorList>
    </citation>
    <scope>NUCLEOTIDE SEQUENCE</scope>
    <source>
        <strain evidence="3">WA1</strain>
    </source>
</reference>
<dbReference type="KEGG" id="bdw:94336299"/>